<dbReference type="GO" id="GO:0007234">
    <property type="term" value="P:osmosensory signaling via phosphorelay pathway"/>
    <property type="evidence" value="ECO:0007669"/>
    <property type="project" value="TreeGrafter"/>
</dbReference>
<keyword evidence="13" id="KW-0175">Coiled coil</keyword>
<dbReference type="CDD" id="cd00082">
    <property type="entry name" value="HisKA"/>
    <property type="match status" value="1"/>
</dbReference>
<evidence type="ECO:0000256" key="2">
    <source>
        <dbReference type="ARBA" id="ARBA00004141"/>
    </source>
</evidence>
<evidence type="ECO:0000256" key="6">
    <source>
        <dbReference type="ARBA" id="ARBA00022692"/>
    </source>
</evidence>
<keyword evidence="4" id="KW-0597">Phosphoprotein</keyword>
<dbReference type="GO" id="GO:0000155">
    <property type="term" value="F:phosphorelay sensor kinase activity"/>
    <property type="evidence" value="ECO:0007669"/>
    <property type="project" value="InterPro"/>
</dbReference>
<sequence>MANSEERIQLLEHQNRELLAENLRLKTSGRQENDKRDIHDAAVEQLRQSNIRYRTVFENSLLGNKIISPDLKILQVNSALVKMLGCSSKDDLIGHHIIDFAHPDYKADWQILQEKLWRKNLPSFKLETCMVAKNGQEFWVSVTSILFTDDGGPLGFTILENIDKKKRSVNNLILREKWFREMTDIMPQQVWAADDEGNYSFVNSQSCAYFGRTEDELLTNGWQDMIHPEDKDSYLQAWGQALKTGRPLTFELRLKNKSGYYHWFLNRAVPIRDGQANLWLGTNTDIDLQKAKERQKDEFLSIASHELKTPLTSLKLYSQLAIKTNDADKKQDFVKRSVSHIHRLERLIADLLDVSKINAGKMSYEIERFKFDDMVSELAANMQSTTLKHRIKVERNDPAKLEGDRHRLEQVLNNLLSNAIKYSPEADEIVLESKVVDGNVIVSVKDYGIGISKDDLTKLFERYYRADNAAMKFEGLGLGLYISAEILKRHNGSLWIESEPGSGSTFFFILPLQGNSLLKEFGTDGQTFYDSNFIKINYVADRQWLEAEWIGYQNLESVKKGCMIMLNLLIKNKCSQVLNDNSQVMGNWSEASDWGAEYWFPAMTEAGLRKFAWIYSASAFSQMSANKSLENAPGDLQTVFFHNRQDAEEWLNRAD</sequence>
<dbReference type="PROSITE" id="PS50109">
    <property type="entry name" value="HIS_KIN"/>
    <property type="match status" value="1"/>
</dbReference>
<evidence type="ECO:0000256" key="11">
    <source>
        <dbReference type="ARBA" id="ARBA00023012"/>
    </source>
</evidence>
<keyword evidence="11" id="KW-0902">Two-component regulatory system</keyword>
<keyword evidence="7" id="KW-0547">Nucleotide-binding</keyword>
<dbReference type="InterPro" id="IPR003594">
    <property type="entry name" value="HATPase_dom"/>
</dbReference>
<dbReference type="Pfam" id="PF13426">
    <property type="entry name" value="PAS_9"/>
    <property type="match status" value="1"/>
</dbReference>
<dbReference type="InterPro" id="IPR005467">
    <property type="entry name" value="His_kinase_dom"/>
</dbReference>
<dbReference type="InterPro" id="IPR050351">
    <property type="entry name" value="BphY/WalK/GraS-like"/>
</dbReference>
<comment type="subcellular location">
    <subcellularLocation>
        <location evidence="2">Membrane</location>
        <topology evidence="2">Multi-pass membrane protein</topology>
    </subcellularLocation>
</comment>
<feature type="coiled-coil region" evidence="13">
    <location>
        <begin position="1"/>
        <end position="28"/>
    </location>
</feature>
<feature type="domain" description="PAS" evidence="15">
    <location>
        <begin position="175"/>
        <end position="245"/>
    </location>
</feature>
<evidence type="ECO:0000313" key="18">
    <source>
        <dbReference type="Proteomes" id="UP000320042"/>
    </source>
</evidence>
<keyword evidence="9" id="KW-0067">ATP-binding</keyword>
<dbReference type="GO" id="GO:0016020">
    <property type="term" value="C:membrane"/>
    <property type="evidence" value="ECO:0007669"/>
    <property type="project" value="UniProtKB-SubCell"/>
</dbReference>
<evidence type="ECO:0000256" key="12">
    <source>
        <dbReference type="ARBA" id="ARBA00023136"/>
    </source>
</evidence>
<keyword evidence="12" id="KW-0472">Membrane</keyword>
<dbReference type="SUPFAM" id="SSF55874">
    <property type="entry name" value="ATPase domain of HSP90 chaperone/DNA topoisomerase II/histidine kinase"/>
    <property type="match status" value="1"/>
</dbReference>
<dbReference type="InterPro" id="IPR003661">
    <property type="entry name" value="HisK_dim/P_dom"/>
</dbReference>
<dbReference type="InterPro" id="IPR036890">
    <property type="entry name" value="HATPase_C_sf"/>
</dbReference>
<keyword evidence="6" id="KW-0812">Transmembrane</keyword>
<dbReference type="Pfam" id="PF00512">
    <property type="entry name" value="HisKA"/>
    <property type="match status" value="1"/>
</dbReference>
<evidence type="ECO:0000256" key="4">
    <source>
        <dbReference type="ARBA" id="ARBA00022553"/>
    </source>
</evidence>
<keyword evidence="8 17" id="KW-0418">Kinase</keyword>
<evidence type="ECO:0000256" key="7">
    <source>
        <dbReference type="ARBA" id="ARBA00022741"/>
    </source>
</evidence>
<evidence type="ECO:0000256" key="3">
    <source>
        <dbReference type="ARBA" id="ARBA00012438"/>
    </source>
</evidence>
<dbReference type="InterPro" id="IPR004358">
    <property type="entry name" value="Sig_transdc_His_kin-like_C"/>
</dbReference>
<dbReference type="Pfam" id="PF08447">
    <property type="entry name" value="PAS_3"/>
    <property type="match status" value="1"/>
</dbReference>
<evidence type="ECO:0000259" key="14">
    <source>
        <dbReference type="PROSITE" id="PS50109"/>
    </source>
</evidence>
<evidence type="ECO:0000256" key="10">
    <source>
        <dbReference type="ARBA" id="ARBA00022989"/>
    </source>
</evidence>
<dbReference type="SMART" id="SM00388">
    <property type="entry name" value="HisKA"/>
    <property type="match status" value="1"/>
</dbReference>
<evidence type="ECO:0000256" key="9">
    <source>
        <dbReference type="ARBA" id="ARBA00022840"/>
    </source>
</evidence>
<dbReference type="FunFam" id="1.10.287.130:FF:000001">
    <property type="entry name" value="Two-component sensor histidine kinase"/>
    <property type="match status" value="1"/>
</dbReference>
<dbReference type="InterPro" id="IPR000700">
    <property type="entry name" value="PAS-assoc_C"/>
</dbReference>
<dbReference type="SMART" id="SM00387">
    <property type="entry name" value="HATPase_c"/>
    <property type="match status" value="1"/>
</dbReference>
<dbReference type="PROSITE" id="PS50112">
    <property type="entry name" value="PAS"/>
    <property type="match status" value="1"/>
</dbReference>
<dbReference type="OrthoDB" id="741455at2"/>
<name>A0A563UIS9_9SPHI</name>
<dbReference type="InterPro" id="IPR035965">
    <property type="entry name" value="PAS-like_dom_sf"/>
</dbReference>
<dbReference type="CDD" id="cd00130">
    <property type="entry name" value="PAS"/>
    <property type="match status" value="2"/>
</dbReference>
<proteinExistence type="predicted"/>
<dbReference type="NCBIfam" id="TIGR00229">
    <property type="entry name" value="sensory_box"/>
    <property type="match status" value="2"/>
</dbReference>
<evidence type="ECO:0000313" key="17">
    <source>
        <dbReference type="EMBL" id="TWR31203.1"/>
    </source>
</evidence>
<dbReference type="PRINTS" id="PR00344">
    <property type="entry name" value="BCTRLSENSOR"/>
</dbReference>
<dbReference type="GO" id="GO:0000156">
    <property type="term" value="F:phosphorelay response regulator activity"/>
    <property type="evidence" value="ECO:0007669"/>
    <property type="project" value="TreeGrafter"/>
</dbReference>
<evidence type="ECO:0000256" key="13">
    <source>
        <dbReference type="SAM" id="Coils"/>
    </source>
</evidence>
<comment type="caution">
    <text evidence="17">The sequence shown here is derived from an EMBL/GenBank/DDBJ whole genome shotgun (WGS) entry which is preliminary data.</text>
</comment>
<dbReference type="FunFam" id="3.30.450.20:FF:000099">
    <property type="entry name" value="Sensory box sensor histidine kinase"/>
    <property type="match status" value="1"/>
</dbReference>
<accession>A0A563UIS9</accession>
<dbReference type="SMART" id="SM00086">
    <property type="entry name" value="PAC"/>
    <property type="match status" value="2"/>
</dbReference>
<feature type="domain" description="PAC" evidence="16">
    <location>
        <begin position="248"/>
        <end position="298"/>
    </location>
</feature>
<reference evidence="17 18" key="1">
    <citation type="submission" date="2019-07" db="EMBL/GenBank/DDBJ databases">
        <authorList>
            <person name="Kim J."/>
        </authorList>
    </citation>
    <scope>NUCLEOTIDE SEQUENCE [LARGE SCALE GENOMIC DNA]</scope>
    <source>
        <strain evidence="18">dk17</strain>
    </source>
</reference>
<dbReference type="Pfam" id="PF02518">
    <property type="entry name" value="HATPase_c"/>
    <property type="match status" value="1"/>
</dbReference>
<dbReference type="AlphaFoldDB" id="A0A563UIS9"/>
<dbReference type="InterPro" id="IPR001610">
    <property type="entry name" value="PAC"/>
</dbReference>
<organism evidence="17 18">
    <name type="scientific">Mucilaginibacter pallidiroseus</name>
    <dbReference type="NCBI Taxonomy" id="2599295"/>
    <lineage>
        <taxon>Bacteria</taxon>
        <taxon>Pseudomonadati</taxon>
        <taxon>Bacteroidota</taxon>
        <taxon>Sphingobacteriia</taxon>
        <taxon>Sphingobacteriales</taxon>
        <taxon>Sphingobacteriaceae</taxon>
        <taxon>Mucilaginibacter</taxon>
    </lineage>
</organism>
<comment type="catalytic activity">
    <reaction evidence="1">
        <text>ATP + protein L-histidine = ADP + protein N-phospho-L-histidine.</text>
        <dbReference type="EC" id="2.7.13.3"/>
    </reaction>
</comment>
<protein>
    <recommendedName>
        <fullName evidence="3">histidine kinase</fullName>
        <ecNumber evidence="3">2.7.13.3</ecNumber>
    </recommendedName>
</protein>
<evidence type="ECO:0000256" key="1">
    <source>
        <dbReference type="ARBA" id="ARBA00000085"/>
    </source>
</evidence>
<evidence type="ECO:0000256" key="5">
    <source>
        <dbReference type="ARBA" id="ARBA00022679"/>
    </source>
</evidence>
<dbReference type="SUPFAM" id="SSF55785">
    <property type="entry name" value="PYP-like sensor domain (PAS domain)"/>
    <property type="match status" value="2"/>
</dbReference>
<dbReference type="GO" id="GO:0030295">
    <property type="term" value="F:protein kinase activator activity"/>
    <property type="evidence" value="ECO:0007669"/>
    <property type="project" value="TreeGrafter"/>
</dbReference>
<keyword evidence="18" id="KW-1185">Reference proteome</keyword>
<dbReference type="Proteomes" id="UP000320042">
    <property type="component" value="Unassembled WGS sequence"/>
</dbReference>
<dbReference type="Gene3D" id="3.30.565.10">
    <property type="entry name" value="Histidine kinase-like ATPase, C-terminal domain"/>
    <property type="match status" value="1"/>
</dbReference>
<dbReference type="InterPro" id="IPR000014">
    <property type="entry name" value="PAS"/>
</dbReference>
<dbReference type="PROSITE" id="PS50113">
    <property type="entry name" value="PAC"/>
    <property type="match status" value="1"/>
</dbReference>
<dbReference type="InterPro" id="IPR036097">
    <property type="entry name" value="HisK_dim/P_sf"/>
</dbReference>
<dbReference type="InterPro" id="IPR013655">
    <property type="entry name" value="PAS_fold_3"/>
</dbReference>
<dbReference type="RefSeq" id="WP_146380100.1">
    <property type="nucleotide sequence ID" value="NZ_VOEJ01000001.1"/>
</dbReference>
<dbReference type="FunFam" id="3.30.565.10:FF:000006">
    <property type="entry name" value="Sensor histidine kinase WalK"/>
    <property type="match status" value="1"/>
</dbReference>
<dbReference type="GO" id="GO:0005524">
    <property type="term" value="F:ATP binding"/>
    <property type="evidence" value="ECO:0007669"/>
    <property type="project" value="UniProtKB-KW"/>
</dbReference>
<keyword evidence="5" id="KW-0808">Transferase</keyword>
<dbReference type="SMART" id="SM00091">
    <property type="entry name" value="PAS"/>
    <property type="match status" value="2"/>
</dbReference>
<dbReference type="EMBL" id="VOEJ01000001">
    <property type="protein sequence ID" value="TWR31203.1"/>
    <property type="molecule type" value="Genomic_DNA"/>
</dbReference>
<dbReference type="Gene3D" id="3.30.450.20">
    <property type="entry name" value="PAS domain"/>
    <property type="match status" value="2"/>
</dbReference>
<evidence type="ECO:0000259" key="15">
    <source>
        <dbReference type="PROSITE" id="PS50112"/>
    </source>
</evidence>
<dbReference type="SUPFAM" id="SSF47384">
    <property type="entry name" value="Homodimeric domain of signal transducing histidine kinase"/>
    <property type="match status" value="1"/>
</dbReference>
<dbReference type="PANTHER" id="PTHR42878">
    <property type="entry name" value="TWO-COMPONENT HISTIDINE KINASE"/>
    <property type="match status" value="1"/>
</dbReference>
<evidence type="ECO:0000259" key="16">
    <source>
        <dbReference type="PROSITE" id="PS50113"/>
    </source>
</evidence>
<dbReference type="PANTHER" id="PTHR42878:SF7">
    <property type="entry name" value="SENSOR HISTIDINE KINASE GLRK"/>
    <property type="match status" value="1"/>
</dbReference>
<gene>
    <name evidence="17" type="ORF">FPZ43_01635</name>
</gene>
<dbReference type="EC" id="2.7.13.3" evidence="3"/>
<evidence type="ECO:0000256" key="8">
    <source>
        <dbReference type="ARBA" id="ARBA00022777"/>
    </source>
</evidence>
<dbReference type="Gene3D" id="1.10.287.130">
    <property type="match status" value="1"/>
</dbReference>
<keyword evidence="10" id="KW-1133">Transmembrane helix</keyword>
<feature type="domain" description="Histidine kinase" evidence="14">
    <location>
        <begin position="302"/>
        <end position="514"/>
    </location>
</feature>